<proteinExistence type="predicted"/>
<reference evidence="1" key="2">
    <citation type="submission" date="2025-03" db="EMBL/GenBank/DDBJ databases">
        <authorList>
            <consortium name="ELIXIR-Norway"/>
            <consortium name="Elixir Norway"/>
        </authorList>
    </citation>
    <scope>NUCLEOTIDE SEQUENCE</scope>
</reference>
<organism evidence="1 2">
    <name type="scientific">Rangifer tarandus platyrhynchus</name>
    <name type="common">Svalbard reindeer</name>
    <dbReference type="NCBI Taxonomy" id="3082113"/>
    <lineage>
        <taxon>Eukaryota</taxon>
        <taxon>Metazoa</taxon>
        <taxon>Chordata</taxon>
        <taxon>Craniata</taxon>
        <taxon>Vertebrata</taxon>
        <taxon>Euteleostomi</taxon>
        <taxon>Mammalia</taxon>
        <taxon>Eutheria</taxon>
        <taxon>Laurasiatheria</taxon>
        <taxon>Artiodactyla</taxon>
        <taxon>Ruminantia</taxon>
        <taxon>Pecora</taxon>
        <taxon>Cervidae</taxon>
        <taxon>Odocoileinae</taxon>
        <taxon>Rangifer</taxon>
    </lineage>
</organism>
<evidence type="ECO:0000313" key="2">
    <source>
        <dbReference type="Proteomes" id="UP001162501"/>
    </source>
</evidence>
<accession>A0AC59Z1S0</accession>
<dbReference type="EMBL" id="OX596106">
    <property type="protein sequence ID" value="CAN0156069.1"/>
    <property type="molecule type" value="Genomic_DNA"/>
</dbReference>
<dbReference type="Proteomes" id="UP001162501">
    <property type="component" value="Chromosome 22"/>
</dbReference>
<name>A0AC59Z1S0_RANTA</name>
<sequence>MADEGDTPSTLPWEESEHHPPAREAQFRIQVSMPTEGSAQLGMKRNWEGLLPRHHLGHTSGSSRSLPQDSAHPAPTQSPENCCLGPGAQHGRAQRASHKIWLMRGDTPSTLPWEESEHHPPAREAQCRLQESVPTEGSAQPGMKRKQGRPAAQTPPGTHLGVQSQPAMGLSTPGSDPEPQNLCL</sequence>
<gene>
    <name evidence="1" type="ORF">MRATA1EN22A_LOCUS12877</name>
</gene>
<protein>
    <submittedName>
        <fullName evidence="1">Uncharacterized protein</fullName>
    </submittedName>
</protein>
<evidence type="ECO:0000313" key="1">
    <source>
        <dbReference type="EMBL" id="CAN0156069.1"/>
    </source>
</evidence>
<reference evidence="1" key="1">
    <citation type="submission" date="2023-05" db="EMBL/GenBank/DDBJ databases">
        <authorList>
            <consortium name="ELIXIR-Norway"/>
        </authorList>
    </citation>
    <scope>NUCLEOTIDE SEQUENCE</scope>
</reference>